<name>A0A3M7TYK4_9BACI</name>
<dbReference type="GO" id="GO:0030288">
    <property type="term" value="C:outer membrane-bounded periplasmic space"/>
    <property type="evidence" value="ECO:0007669"/>
    <property type="project" value="TreeGrafter"/>
</dbReference>
<keyword evidence="14" id="KW-0511">Multifunctional enzyme</keyword>
<dbReference type="OrthoDB" id="9766909at2"/>
<dbReference type="InterPro" id="IPR050396">
    <property type="entry name" value="Glycosyltr_51/Transpeptidase"/>
</dbReference>
<protein>
    <submittedName>
        <fullName evidence="21">PBP1A family penicillin-binding protein</fullName>
    </submittedName>
</protein>
<evidence type="ECO:0000256" key="14">
    <source>
        <dbReference type="ARBA" id="ARBA00023268"/>
    </source>
</evidence>
<comment type="catalytic activity">
    <reaction evidence="16">
        <text>Preferential cleavage: (Ac)2-L-Lys-D-Ala-|-D-Ala. Also transpeptidation of peptidyl-alanyl moieties that are N-acyl substituents of D-alanine.</text>
        <dbReference type="EC" id="3.4.16.4"/>
    </reaction>
</comment>
<dbReference type="FunFam" id="1.10.3810.10:FF:000001">
    <property type="entry name" value="Penicillin-binding protein 1A"/>
    <property type="match status" value="1"/>
</dbReference>
<dbReference type="GO" id="GO:0009252">
    <property type="term" value="P:peptidoglycan biosynthetic process"/>
    <property type="evidence" value="ECO:0007669"/>
    <property type="project" value="UniProtKB-KW"/>
</dbReference>
<keyword evidence="6" id="KW-0328">Glycosyltransferase</keyword>
<evidence type="ECO:0000313" key="22">
    <source>
        <dbReference type="Proteomes" id="UP000278746"/>
    </source>
</evidence>
<evidence type="ECO:0000256" key="5">
    <source>
        <dbReference type="ARBA" id="ARBA00022670"/>
    </source>
</evidence>
<keyword evidence="3" id="KW-1003">Cell membrane</keyword>
<dbReference type="Gene3D" id="1.10.3810.10">
    <property type="entry name" value="Biosynthetic peptidoglycan transglycosylase-like"/>
    <property type="match status" value="1"/>
</dbReference>
<evidence type="ECO:0000256" key="16">
    <source>
        <dbReference type="ARBA" id="ARBA00034000"/>
    </source>
</evidence>
<keyword evidence="22" id="KW-1185">Reference proteome</keyword>
<dbReference type="NCBIfam" id="TIGR02074">
    <property type="entry name" value="PBP_1a_fam"/>
    <property type="match status" value="1"/>
</dbReference>
<reference evidence="21 22" key="1">
    <citation type="submission" date="2018-10" db="EMBL/GenBank/DDBJ databases">
        <title>Bacillus Keqinensis sp. nov., a moderately halophilic bacterium isolated from a saline-alkaline lake.</title>
        <authorList>
            <person name="Wang H."/>
        </authorList>
    </citation>
    <scope>NUCLEOTIDE SEQUENCE [LARGE SCALE GENOMIC DNA]</scope>
    <source>
        <strain evidence="21 22">KQ-3</strain>
    </source>
</reference>
<evidence type="ECO:0000256" key="9">
    <source>
        <dbReference type="ARBA" id="ARBA00022801"/>
    </source>
</evidence>
<dbReference type="GO" id="GO:0008658">
    <property type="term" value="F:penicillin binding"/>
    <property type="evidence" value="ECO:0007669"/>
    <property type="project" value="InterPro"/>
</dbReference>
<dbReference type="SUPFAM" id="SSF56601">
    <property type="entry name" value="beta-lactamase/transpeptidase-like"/>
    <property type="match status" value="1"/>
</dbReference>
<dbReference type="InterPro" id="IPR012338">
    <property type="entry name" value="Beta-lactam/transpept-like"/>
</dbReference>
<dbReference type="PANTHER" id="PTHR32282">
    <property type="entry name" value="BINDING PROTEIN TRANSPEPTIDASE, PUTATIVE-RELATED"/>
    <property type="match status" value="1"/>
</dbReference>
<keyword evidence="5" id="KW-0645">Protease</keyword>
<gene>
    <name evidence="21" type="ORF">EBO34_01770</name>
</gene>
<keyword evidence="9" id="KW-0378">Hydrolase</keyword>
<dbReference type="GO" id="GO:0009002">
    <property type="term" value="F:serine-type D-Ala-D-Ala carboxypeptidase activity"/>
    <property type="evidence" value="ECO:0007669"/>
    <property type="project" value="UniProtKB-EC"/>
</dbReference>
<evidence type="ECO:0000256" key="7">
    <source>
        <dbReference type="ARBA" id="ARBA00022679"/>
    </source>
</evidence>
<evidence type="ECO:0000256" key="18">
    <source>
        <dbReference type="SAM" id="Phobius"/>
    </source>
</evidence>
<dbReference type="InterPro" id="IPR023346">
    <property type="entry name" value="Lysozyme-like_dom_sf"/>
</dbReference>
<dbReference type="GO" id="GO:0008955">
    <property type="term" value="F:peptidoglycan glycosyltransferase activity"/>
    <property type="evidence" value="ECO:0007669"/>
    <property type="project" value="UniProtKB-EC"/>
</dbReference>
<evidence type="ECO:0000313" key="21">
    <source>
        <dbReference type="EMBL" id="RNA70543.1"/>
    </source>
</evidence>
<comment type="catalytic activity">
    <reaction evidence="17">
        <text>[GlcNAc-(1-&gt;4)-Mur2Ac(oyl-L-Ala-gamma-D-Glu-L-Lys-D-Ala-D-Ala)](n)-di-trans,octa-cis-undecaprenyl diphosphate + beta-D-GlcNAc-(1-&gt;4)-Mur2Ac(oyl-L-Ala-gamma-D-Glu-L-Lys-D-Ala-D-Ala)-di-trans,octa-cis-undecaprenyl diphosphate = [GlcNAc-(1-&gt;4)-Mur2Ac(oyl-L-Ala-gamma-D-Glu-L-Lys-D-Ala-D-Ala)](n+1)-di-trans,octa-cis-undecaprenyl diphosphate + di-trans,octa-cis-undecaprenyl diphosphate + H(+)</text>
        <dbReference type="Rhea" id="RHEA:23708"/>
        <dbReference type="Rhea" id="RHEA-COMP:9602"/>
        <dbReference type="Rhea" id="RHEA-COMP:9603"/>
        <dbReference type="ChEBI" id="CHEBI:15378"/>
        <dbReference type="ChEBI" id="CHEBI:58405"/>
        <dbReference type="ChEBI" id="CHEBI:60033"/>
        <dbReference type="ChEBI" id="CHEBI:78435"/>
        <dbReference type="EC" id="2.4.99.28"/>
    </reaction>
</comment>
<comment type="similarity">
    <text evidence="1">In the C-terminal section; belongs to the transpeptidase family.</text>
</comment>
<feature type="transmembrane region" description="Helical" evidence="18">
    <location>
        <begin position="6"/>
        <end position="25"/>
    </location>
</feature>
<evidence type="ECO:0000259" key="20">
    <source>
        <dbReference type="Pfam" id="PF00912"/>
    </source>
</evidence>
<dbReference type="Pfam" id="PF00905">
    <property type="entry name" value="Transpeptidase"/>
    <property type="match status" value="1"/>
</dbReference>
<keyword evidence="10" id="KW-0133">Cell shape</keyword>
<keyword evidence="7" id="KW-0808">Transferase</keyword>
<accession>A0A3M7TYK4</accession>
<dbReference type="GO" id="GO:0008360">
    <property type="term" value="P:regulation of cell shape"/>
    <property type="evidence" value="ECO:0007669"/>
    <property type="project" value="UniProtKB-KW"/>
</dbReference>
<feature type="domain" description="Glycosyl transferase family 51" evidence="20">
    <location>
        <begin position="43"/>
        <end position="217"/>
    </location>
</feature>
<dbReference type="InterPro" id="IPR013783">
    <property type="entry name" value="Ig-like_fold"/>
</dbReference>
<dbReference type="EMBL" id="RHIB01000001">
    <property type="protein sequence ID" value="RNA70543.1"/>
    <property type="molecule type" value="Genomic_DNA"/>
</dbReference>
<comment type="similarity">
    <text evidence="2">In the N-terminal section; belongs to the glycosyltransferase 51 family.</text>
</comment>
<sequence length="712" mass="79126">MGLCIMIALGLTMYLSILIYGYYAIDNKKLVMNEASVLIDENGNEITKLFEENRQLVTKEEIPDHVKEAFIAVEDQRFYSHQGIDFRAIGRALYRDIAAGSKVEGGSTITQQLAKNTFLDHEKTFMRKTKEVLIAVNLESRYSKEDILEMYLNRIYFGHGAHGIQAASEMYFNKHVSELTVDEGALLAALPKGPNAYSPINNPERSKQRRDLVLALMERQGYLTANETVRLQGKTIPETTHTITRDPAYASYVDLVLEEAQERFSLSQEEVLRGGYTIVVPMDKDMQKVSYEQFRDDQFFPEGGAEQEVEGAFVLLDNESGGVIAAQGGRDYTSQGLNRVNSKRQPGSTFKIPGVYAPALETGEFTPYSLLENEENVDFSGYTVQNAGGKYSENLSMYDAIRHSANVPAVSVLDQIGLSASKAYLERQQVELDDDGLAVALGGLHQGVSTIELASLYVPFSNGGTYYEPYYIETILDRNDEEVTGSDLFSEEVLTAQNAWHLTRMLEAVVTEGTATAGEYDGALAGKTGTTSFTGAEGAARDLWFTAYTPAFTGALWMGYDNTNENHYLTDSSAVPVTLFKSVLSKAAQTGIMENHAFELPEGLEDLEEPIRFVDIHDLNAEIAVSWSGAHVELNWTKSDDERLHYRIYEIEGTSMKEVGTVVGESRFTVKRVNPFSTNEYVVVPYSPQTQLEGPPSNHTEVSWSLFSRDAS</sequence>
<dbReference type="InterPro" id="IPR001264">
    <property type="entry name" value="Glyco_trans_51"/>
</dbReference>
<evidence type="ECO:0000256" key="11">
    <source>
        <dbReference type="ARBA" id="ARBA00022984"/>
    </source>
</evidence>
<evidence type="ECO:0000256" key="3">
    <source>
        <dbReference type="ARBA" id="ARBA00022475"/>
    </source>
</evidence>
<evidence type="ECO:0000256" key="10">
    <source>
        <dbReference type="ARBA" id="ARBA00022960"/>
    </source>
</evidence>
<evidence type="ECO:0000256" key="2">
    <source>
        <dbReference type="ARBA" id="ARBA00007739"/>
    </source>
</evidence>
<evidence type="ECO:0000256" key="8">
    <source>
        <dbReference type="ARBA" id="ARBA00022692"/>
    </source>
</evidence>
<keyword evidence="11" id="KW-0573">Peptidoglycan synthesis</keyword>
<evidence type="ECO:0000256" key="15">
    <source>
        <dbReference type="ARBA" id="ARBA00023316"/>
    </source>
</evidence>
<keyword evidence="15" id="KW-0961">Cell wall biogenesis/degradation</keyword>
<keyword evidence="13 18" id="KW-0472">Membrane</keyword>
<comment type="caution">
    <text evidence="21">The sequence shown here is derived from an EMBL/GenBank/DDBJ whole genome shotgun (WGS) entry which is preliminary data.</text>
</comment>
<evidence type="ECO:0000256" key="17">
    <source>
        <dbReference type="ARBA" id="ARBA00049902"/>
    </source>
</evidence>
<evidence type="ECO:0000256" key="6">
    <source>
        <dbReference type="ARBA" id="ARBA00022676"/>
    </source>
</evidence>
<dbReference type="Gene3D" id="2.60.40.10">
    <property type="entry name" value="Immunoglobulins"/>
    <property type="match status" value="1"/>
</dbReference>
<dbReference type="Gene3D" id="3.40.710.10">
    <property type="entry name" value="DD-peptidase/beta-lactamase superfamily"/>
    <property type="match status" value="1"/>
</dbReference>
<dbReference type="GO" id="GO:0071555">
    <property type="term" value="P:cell wall organization"/>
    <property type="evidence" value="ECO:0007669"/>
    <property type="project" value="UniProtKB-KW"/>
</dbReference>
<dbReference type="InterPro" id="IPR036950">
    <property type="entry name" value="PBP_transglycosylase"/>
</dbReference>
<dbReference type="SUPFAM" id="SSF53955">
    <property type="entry name" value="Lysozyme-like"/>
    <property type="match status" value="1"/>
</dbReference>
<proteinExistence type="inferred from homology"/>
<evidence type="ECO:0000256" key="13">
    <source>
        <dbReference type="ARBA" id="ARBA00023136"/>
    </source>
</evidence>
<keyword evidence="8 18" id="KW-0812">Transmembrane</keyword>
<keyword evidence="12 18" id="KW-1133">Transmembrane helix</keyword>
<dbReference type="AlphaFoldDB" id="A0A3M7TYK4"/>
<feature type="domain" description="Penicillin-binding protein transpeptidase" evidence="19">
    <location>
        <begin position="311"/>
        <end position="583"/>
    </location>
</feature>
<evidence type="ECO:0000256" key="12">
    <source>
        <dbReference type="ARBA" id="ARBA00022989"/>
    </source>
</evidence>
<organism evidence="21 22">
    <name type="scientific">Alteribacter keqinensis</name>
    <dbReference type="NCBI Taxonomy" id="2483800"/>
    <lineage>
        <taxon>Bacteria</taxon>
        <taxon>Bacillati</taxon>
        <taxon>Bacillota</taxon>
        <taxon>Bacilli</taxon>
        <taxon>Bacillales</taxon>
        <taxon>Bacillaceae</taxon>
        <taxon>Alteribacter</taxon>
    </lineage>
</organism>
<dbReference type="Proteomes" id="UP000278746">
    <property type="component" value="Unassembled WGS sequence"/>
</dbReference>
<dbReference type="PANTHER" id="PTHR32282:SF32">
    <property type="entry name" value="PENICILLIN-BINDING PROTEIN 2A"/>
    <property type="match status" value="1"/>
</dbReference>
<evidence type="ECO:0000256" key="1">
    <source>
        <dbReference type="ARBA" id="ARBA00007090"/>
    </source>
</evidence>
<dbReference type="Pfam" id="PF00912">
    <property type="entry name" value="Transgly"/>
    <property type="match status" value="1"/>
</dbReference>
<dbReference type="InterPro" id="IPR001460">
    <property type="entry name" value="PCN-bd_Tpept"/>
</dbReference>
<evidence type="ECO:0000256" key="4">
    <source>
        <dbReference type="ARBA" id="ARBA00022645"/>
    </source>
</evidence>
<dbReference type="GO" id="GO:0006508">
    <property type="term" value="P:proteolysis"/>
    <property type="evidence" value="ECO:0007669"/>
    <property type="project" value="UniProtKB-KW"/>
</dbReference>
<evidence type="ECO:0000259" key="19">
    <source>
        <dbReference type="Pfam" id="PF00905"/>
    </source>
</evidence>
<keyword evidence="4" id="KW-0121">Carboxypeptidase</keyword>